<proteinExistence type="predicted"/>
<feature type="compositionally biased region" description="Gly residues" evidence="3">
    <location>
        <begin position="1009"/>
        <end position="1037"/>
    </location>
</feature>
<evidence type="ECO:0000256" key="3">
    <source>
        <dbReference type="SAM" id="MobiDB-lite"/>
    </source>
</evidence>
<dbReference type="GO" id="GO:0005737">
    <property type="term" value="C:cytoplasm"/>
    <property type="evidence" value="ECO:0007669"/>
    <property type="project" value="TreeGrafter"/>
</dbReference>
<dbReference type="RefSeq" id="WP_269458966.1">
    <property type="nucleotide sequence ID" value="NZ_LRMV01000059.1"/>
</dbReference>
<dbReference type="InterPro" id="IPR001054">
    <property type="entry name" value="A/G_cyclase"/>
</dbReference>
<evidence type="ECO:0000313" key="6">
    <source>
        <dbReference type="Proteomes" id="UP000198226"/>
    </source>
</evidence>
<feature type="region of interest" description="Disordered" evidence="3">
    <location>
        <begin position="1001"/>
        <end position="1037"/>
    </location>
</feature>
<feature type="domain" description="Guanylate cyclase" evidence="4">
    <location>
        <begin position="98"/>
        <end position="226"/>
    </location>
</feature>
<reference evidence="6" key="1">
    <citation type="submission" date="2016-06" db="EMBL/GenBank/DDBJ databases">
        <authorList>
            <person name="Varghese N."/>
            <person name="Submissions Spin"/>
        </authorList>
    </citation>
    <scope>NUCLEOTIDE SEQUENCE [LARGE SCALE GENOMIC DNA]</scope>
    <source>
        <strain evidence="6">DSM 44983</strain>
    </source>
</reference>
<dbReference type="AlphaFoldDB" id="A0A1C5KED0"/>
<accession>A0A1C5KED0</accession>
<evidence type="ECO:0000313" key="5">
    <source>
        <dbReference type="EMBL" id="SCG81011.1"/>
    </source>
</evidence>
<organism evidence="5 6">
    <name type="scientific">Micromonospora rifamycinica</name>
    <dbReference type="NCBI Taxonomy" id="291594"/>
    <lineage>
        <taxon>Bacteria</taxon>
        <taxon>Bacillati</taxon>
        <taxon>Actinomycetota</taxon>
        <taxon>Actinomycetes</taxon>
        <taxon>Micromonosporales</taxon>
        <taxon>Micromonosporaceae</taxon>
        <taxon>Micromonospora</taxon>
    </lineage>
</organism>
<evidence type="ECO:0000259" key="4">
    <source>
        <dbReference type="PROSITE" id="PS50125"/>
    </source>
</evidence>
<dbReference type="SUPFAM" id="SSF55073">
    <property type="entry name" value="Nucleotide cyclase"/>
    <property type="match status" value="1"/>
</dbReference>
<dbReference type="SMART" id="SM00044">
    <property type="entry name" value="CYCc"/>
    <property type="match status" value="1"/>
</dbReference>
<keyword evidence="2" id="KW-0067">ATP-binding</keyword>
<name>A0A1C5KED0_9ACTN</name>
<dbReference type="SUPFAM" id="SSF52540">
    <property type="entry name" value="P-loop containing nucleoside triphosphate hydrolases"/>
    <property type="match status" value="1"/>
</dbReference>
<dbReference type="CDD" id="cd07302">
    <property type="entry name" value="CHD"/>
    <property type="match status" value="1"/>
</dbReference>
<dbReference type="Gene3D" id="3.40.50.300">
    <property type="entry name" value="P-loop containing nucleotide triphosphate hydrolases"/>
    <property type="match status" value="1"/>
</dbReference>
<keyword evidence="1" id="KW-0547">Nucleotide-binding</keyword>
<dbReference type="InterPro" id="IPR041664">
    <property type="entry name" value="AAA_16"/>
</dbReference>
<dbReference type="GO" id="GO:0035556">
    <property type="term" value="P:intracellular signal transduction"/>
    <property type="evidence" value="ECO:0007669"/>
    <property type="project" value="InterPro"/>
</dbReference>
<dbReference type="Proteomes" id="UP000198226">
    <property type="component" value="Chromosome I"/>
</dbReference>
<dbReference type="InterPro" id="IPR029787">
    <property type="entry name" value="Nucleotide_cyclase"/>
</dbReference>
<evidence type="ECO:0000256" key="1">
    <source>
        <dbReference type="ARBA" id="ARBA00022741"/>
    </source>
</evidence>
<dbReference type="Gene3D" id="3.30.70.1230">
    <property type="entry name" value="Nucleotide cyclase"/>
    <property type="match status" value="1"/>
</dbReference>
<dbReference type="GO" id="GO:0005524">
    <property type="term" value="F:ATP binding"/>
    <property type="evidence" value="ECO:0007669"/>
    <property type="project" value="UniProtKB-KW"/>
</dbReference>
<evidence type="ECO:0000256" key="2">
    <source>
        <dbReference type="ARBA" id="ARBA00022840"/>
    </source>
</evidence>
<sequence length="1226" mass="131104">MAAGQPQGPPTGRVPDWPSRRDNGISSRTEFVIDLRCGHCSRAAGPDDRFCGGCGQALTLGCASCGHANTPEANFCTDCGQPLHDHAVTVQEDRRQVSVLFIDIVDFTTYAERADPEQARSLQQAYFATVRKLVHQYGGVVEKYIGDAVMALFGAPVATDNDALRCVRAGLELQRSLARQAAGPQPPLGFRVGVATGEALVDLSATRDGGQAFVTGDVVNTASRLQGLAPTGGVVVDESTWAATRHELEYVDQPSVTLKGRTAVSRLWLAVRARPRTDPQAAELTPMVDREHERGLLVSALHRTVNERTSQLVTVFGPAGVGKSRLLRELSRHAANLPGHRVTWLVGQCPPFGENVTYAALADIVKAWLGAPDTDDPEPLRDRLRQRLDQLGDPPDLRLADALGPLLGVSAGRLNPAETGAAWRRFLLALARQGPTVLVFEDMHWADQAMLTFVEQLGAAARGVPLLVVATARPELRERQPAWTGMISGAMSISVPPMHDADIDALYSLLLGQAALPAAARTPLIEFADGNPLYAQEYARMLMDGGLLDPTARFDPAGTADMPRTVQAVIANRLDLLDPADRAVLQAAAVVGVQFWPAPVATALGRTVEWVKRALDRLQRRDMVFELPASTMAGQPEYRFRHILVRDVCYQRLPRAERVLRHQHTADWLARRADAGQQDLAETLANHRWAAHEIARTVGLDPTPYAMAARTALHRAARRANALHALDNAATLVDRALAIGGEPDPGLELFAAQLALFRDGDAFLVDGGTQTLTGLVDRLAAAGDRSGAARAWTLLATAAWSRADRSETLRCLDRANEIYAGLPESEDKAEALLELARVRMLNFETEPACAAARSAAGLAERLALPEVRANARITLAVARYLAGEQQAYAELTEVAEDCRADRLACRRRAVQNLAWAAQEEGDLARSARLVDEQRALDLAGGHGVATSFADQWTRAYYAGDWVAALEMAAESTRRPTAEWDLHIVAVSGWMRALSAGVEPAGEVARPAPAGGGPTGTGPAGSGPAGAGAEGDGPAGAGADGPDLVAKALVAARRSGFHRVLRSTLAHAALCRAVGGRSDEAMRLLVELAEDWRRTRMIPFAEWVPAVGHVAAVLGPDAARLVHDLLDRSARMTPWAVAAGQVAEATLATADGDAHRAARLLRTAADSYARMTDTTDHVLTTALSVPALAVADPAAAAVALDRVRDFADRFGMPGLLRLAAPTTAARR</sequence>
<dbReference type="InterPro" id="IPR027417">
    <property type="entry name" value="P-loop_NTPase"/>
</dbReference>
<dbReference type="Pfam" id="PF00211">
    <property type="entry name" value="Guanylate_cyc"/>
    <property type="match status" value="1"/>
</dbReference>
<gene>
    <name evidence="5" type="ORF">GA0070623_5383</name>
</gene>
<dbReference type="EMBL" id="LT607752">
    <property type="protein sequence ID" value="SCG81011.1"/>
    <property type="molecule type" value="Genomic_DNA"/>
</dbReference>
<feature type="region of interest" description="Disordered" evidence="3">
    <location>
        <begin position="1"/>
        <end position="23"/>
    </location>
</feature>
<keyword evidence="6" id="KW-1185">Reference proteome</keyword>
<dbReference type="Pfam" id="PF12773">
    <property type="entry name" value="DZR"/>
    <property type="match status" value="1"/>
</dbReference>
<dbReference type="PROSITE" id="PS50125">
    <property type="entry name" value="GUANYLATE_CYCLASE_2"/>
    <property type="match status" value="1"/>
</dbReference>
<dbReference type="PANTHER" id="PTHR16305">
    <property type="entry name" value="TESTICULAR SOLUBLE ADENYLYL CYCLASE"/>
    <property type="match status" value="1"/>
</dbReference>
<dbReference type="Pfam" id="PF13191">
    <property type="entry name" value="AAA_16"/>
    <property type="match status" value="1"/>
</dbReference>
<dbReference type="InterPro" id="IPR025874">
    <property type="entry name" value="DZR"/>
</dbReference>
<dbReference type="PANTHER" id="PTHR16305:SF28">
    <property type="entry name" value="GUANYLATE CYCLASE DOMAIN-CONTAINING PROTEIN"/>
    <property type="match status" value="1"/>
</dbReference>
<protein>
    <submittedName>
        <fullName evidence="5">Double zinc ribbon</fullName>
    </submittedName>
</protein>
<dbReference type="GO" id="GO:0009190">
    <property type="term" value="P:cyclic nucleotide biosynthetic process"/>
    <property type="evidence" value="ECO:0007669"/>
    <property type="project" value="InterPro"/>
</dbReference>
<dbReference type="GO" id="GO:0004016">
    <property type="term" value="F:adenylate cyclase activity"/>
    <property type="evidence" value="ECO:0007669"/>
    <property type="project" value="TreeGrafter"/>
</dbReference>